<dbReference type="NCBIfam" id="TIGR01873">
    <property type="entry name" value="cas_CT1978"/>
    <property type="match status" value="1"/>
</dbReference>
<organism evidence="2 4">
    <name type="scientific">Iodidimonas gelatinilytica</name>
    <dbReference type="NCBI Taxonomy" id="1236966"/>
    <lineage>
        <taxon>Bacteria</taxon>
        <taxon>Pseudomonadati</taxon>
        <taxon>Pseudomonadota</taxon>
        <taxon>Alphaproteobacteria</taxon>
        <taxon>Iodidimonadales</taxon>
        <taxon>Iodidimonadaceae</taxon>
        <taxon>Iodidimonas</taxon>
    </lineage>
</organism>
<evidence type="ECO:0000313" key="1">
    <source>
        <dbReference type="EMBL" id="GEQ98237.1"/>
    </source>
</evidence>
<keyword evidence="4" id="KW-1185">Reference proteome</keyword>
<dbReference type="Gene3D" id="3.30.70.240">
    <property type="match status" value="1"/>
</dbReference>
<evidence type="ECO:0000313" key="4">
    <source>
        <dbReference type="Proteomes" id="UP000325187"/>
    </source>
</evidence>
<sequence>MPMTVIITRDVENRYRGFLSSVMLEVATGVYTGPHISKAVRERVWAVLTDWHNSLGRGAIIMTWRDPNEPGGQGLRSLGEPSRTLVETDGALLVKRDIKDTFTLP</sequence>
<comment type="caution">
    <text evidence="2">The sequence shown here is derived from an EMBL/GenBank/DDBJ whole genome shotgun (WGS) entry which is preliminary data.</text>
</comment>
<accession>A0A5A7MQP7</accession>
<dbReference type="InterPro" id="IPR010152">
    <property type="entry name" value="CRISPR-assoc_prot_Cas2_sub"/>
</dbReference>
<proteinExistence type="predicted"/>
<evidence type="ECO:0000313" key="2">
    <source>
        <dbReference type="EMBL" id="GER00606.1"/>
    </source>
</evidence>
<dbReference type="EMBL" id="BKCL01000005">
    <property type="protein sequence ID" value="GEQ98237.1"/>
    <property type="molecule type" value="Genomic_DNA"/>
</dbReference>
<dbReference type="RefSeq" id="WP_150000573.1">
    <property type="nucleotide sequence ID" value="NZ_BKCL01000005.1"/>
</dbReference>
<dbReference type="Proteomes" id="UP000322084">
    <property type="component" value="Unassembled WGS sequence"/>
</dbReference>
<evidence type="ECO:0000313" key="3">
    <source>
        <dbReference type="Proteomes" id="UP000322084"/>
    </source>
</evidence>
<accession>A0A5A7N0M9</accession>
<reference evidence="3 4" key="1">
    <citation type="submission" date="2019-09" db="EMBL/GenBank/DDBJ databases">
        <title>NBRP : Genome information of microbial organism related human and environment.</title>
        <authorList>
            <person name="Hattori M."/>
            <person name="Oshima K."/>
            <person name="Inaba H."/>
            <person name="Suda W."/>
            <person name="Sakamoto M."/>
            <person name="Iino T."/>
            <person name="Kitahara M."/>
            <person name="Oshida Y."/>
            <person name="Iida T."/>
            <person name="Kudo T."/>
            <person name="Itoh T."/>
            <person name="Ohkuma M."/>
        </authorList>
    </citation>
    <scope>NUCLEOTIDE SEQUENCE [LARGE SCALE GENOMIC DNA]</scope>
    <source>
        <strain evidence="1 3">Hi-2</strain>
        <strain evidence="2 4">Mie-1</strain>
    </source>
</reference>
<gene>
    <name evidence="1" type="ORF">JCM17844_18740</name>
    <name evidence="2" type="ORF">JCM17845_12290</name>
</gene>
<dbReference type="Pfam" id="PF09707">
    <property type="entry name" value="Cas_Cas2CT1978"/>
    <property type="match status" value="1"/>
</dbReference>
<dbReference type="EMBL" id="BKCM01000005">
    <property type="protein sequence ID" value="GER00606.1"/>
    <property type="molecule type" value="Genomic_DNA"/>
</dbReference>
<protein>
    <submittedName>
        <fullName evidence="2">Type I-E CRISPR-associated endoribonuclease Cas2</fullName>
    </submittedName>
</protein>
<dbReference type="Proteomes" id="UP000325187">
    <property type="component" value="Unassembled WGS sequence"/>
</dbReference>
<dbReference type="AlphaFoldDB" id="A0A5A7N0M9"/>
<name>A0A5A7N0M9_9PROT</name>